<dbReference type="Gene3D" id="1.10.530.40">
    <property type="match status" value="1"/>
</dbReference>
<evidence type="ECO:0000313" key="10">
    <source>
        <dbReference type="EMBL" id="MBF7980765.1"/>
    </source>
</evidence>
<protein>
    <recommendedName>
        <fullName evidence="7">Lysozyme</fullName>
        <ecNumber evidence="7">3.2.1.17</ecNumber>
    </recommendedName>
</protein>
<proteinExistence type="inferred from homology"/>
<evidence type="ECO:0000256" key="6">
    <source>
        <dbReference type="ARBA" id="ARBA00023295"/>
    </source>
</evidence>
<comment type="caution">
    <text evidence="10">The sequence shown here is derived from an EMBL/GenBank/DDBJ whole genome shotgun (WGS) entry which is preliminary data.</text>
</comment>
<evidence type="ECO:0000256" key="2">
    <source>
        <dbReference type="ARBA" id="ARBA00022529"/>
    </source>
</evidence>
<dbReference type="PANTHER" id="PTHR38107">
    <property type="match status" value="1"/>
</dbReference>
<evidence type="ECO:0000256" key="5">
    <source>
        <dbReference type="ARBA" id="ARBA00023200"/>
    </source>
</evidence>
<dbReference type="Pfam" id="PF00959">
    <property type="entry name" value="Phage_lysozyme"/>
    <property type="match status" value="1"/>
</dbReference>
<dbReference type="SUPFAM" id="SSF53955">
    <property type="entry name" value="Lysozyme-like"/>
    <property type="match status" value="1"/>
</dbReference>
<dbReference type="InterPro" id="IPR002477">
    <property type="entry name" value="Peptidoglycan-bd-like"/>
</dbReference>
<dbReference type="InterPro" id="IPR034690">
    <property type="entry name" value="Endolysin_T4_type"/>
</dbReference>
<dbReference type="Gene3D" id="1.10.101.10">
    <property type="entry name" value="PGBD-like superfamily/PGBD"/>
    <property type="match status" value="1"/>
</dbReference>
<dbReference type="Proteomes" id="UP000636811">
    <property type="component" value="Unassembled WGS sequence"/>
</dbReference>
<dbReference type="InterPro" id="IPR002196">
    <property type="entry name" value="Glyco_hydro_24"/>
</dbReference>
<organism evidence="10 11">
    <name type="scientific">Rahnella laticis</name>
    <dbReference type="NCBI Taxonomy" id="2787622"/>
    <lineage>
        <taxon>Bacteria</taxon>
        <taxon>Pseudomonadati</taxon>
        <taxon>Pseudomonadota</taxon>
        <taxon>Gammaproteobacteria</taxon>
        <taxon>Enterobacterales</taxon>
        <taxon>Yersiniaceae</taxon>
        <taxon>Rahnella</taxon>
    </lineage>
</organism>
<dbReference type="InterPro" id="IPR051018">
    <property type="entry name" value="Bacteriophage_GH24"/>
</dbReference>
<dbReference type="EC" id="3.2.1.17" evidence="7"/>
<accession>A0ABS0E6P4</accession>
<keyword evidence="4 7" id="KW-0378">Hydrolase</keyword>
<dbReference type="EMBL" id="JADOBI010000006">
    <property type="protein sequence ID" value="MBF7980765.1"/>
    <property type="molecule type" value="Genomic_DNA"/>
</dbReference>
<comment type="similarity">
    <text evidence="7">Belongs to the glycosyl hydrolase 24 family.</text>
</comment>
<evidence type="ECO:0000256" key="7">
    <source>
        <dbReference type="RuleBase" id="RU003788"/>
    </source>
</evidence>
<dbReference type="CDD" id="cd00737">
    <property type="entry name" value="lyz_endolysin_autolysin"/>
    <property type="match status" value="1"/>
</dbReference>
<dbReference type="Pfam" id="PF01471">
    <property type="entry name" value="PG_binding_1"/>
    <property type="match status" value="1"/>
</dbReference>
<dbReference type="InterPro" id="IPR023346">
    <property type="entry name" value="Lysozyme-like_dom_sf"/>
</dbReference>
<dbReference type="InterPro" id="IPR023347">
    <property type="entry name" value="Lysozyme_dom_sf"/>
</dbReference>
<dbReference type="PANTHER" id="PTHR38107:SF3">
    <property type="entry name" value="LYSOZYME RRRD-RELATED"/>
    <property type="match status" value="1"/>
</dbReference>
<evidence type="ECO:0000256" key="3">
    <source>
        <dbReference type="ARBA" id="ARBA00022638"/>
    </source>
</evidence>
<dbReference type="RefSeq" id="WP_195814840.1">
    <property type="nucleotide sequence ID" value="NZ_JADOBI010000006.1"/>
</dbReference>
<dbReference type="SUPFAM" id="SSF47090">
    <property type="entry name" value="PGBD-like"/>
    <property type="match status" value="1"/>
</dbReference>
<name>A0ABS0E6P4_9GAMM</name>
<evidence type="ECO:0000256" key="1">
    <source>
        <dbReference type="ARBA" id="ARBA00000632"/>
    </source>
</evidence>
<keyword evidence="2 7" id="KW-0929">Antimicrobial</keyword>
<evidence type="ECO:0000259" key="9">
    <source>
        <dbReference type="Pfam" id="PF01471"/>
    </source>
</evidence>
<feature type="region of interest" description="Disordered" evidence="8">
    <location>
        <begin position="80"/>
        <end position="101"/>
    </location>
</feature>
<evidence type="ECO:0000256" key="8">
    <source>
        <dbReference type="SAM" id="MobiDB-lite"/>
    </source>
</evidence>
<dbReference type="InterPro" id="IPR036366">
    <property type="entry name" value="PGBDSf"/>
</dbReference>
<evidence type="ECO:0000256" key="4">
    <source>
        <dbReference type="ARBA" id="ARBA00022801"/>
    </source>
</evidence>
<dbReference type="InterPro" id="IPR036365">
    <property type="entry name" value="PGBD-like_sf"/>
</dbReference>
<keyword evidence="6 7" id="KW-0326">Glycosidase</keyword>
<dbReference type="HAMAP" id="MF_04110">
    <property type="entry name" value="ENDOLYSIN_T4"/>
    <property type="match status" value="1"/>
</dbReference>
<keyword evidence="5" id="KW-1035">Host cytoplasm</keyword>
<evidence type="ECO:0000313" key="11">
    <source>
        <dbReference type="Proteomes" id="UP000636811"/>
    </source>
</evidence>
<comment type="catalytic activity">
    <reaction evidence="1 7">
        <text>Hydrolysis of (1-&gt;4)-beta-linkages between N-acetylmuramic acid and N-acetyl-D-glucosamine residues in a peptidoglycan and between N-acetyl-D-glucosamine residues in chitodextrins.</text>
        <dbReference type="EC" id="3.2.1.17"/>
    </reaction>
</comment>
<keyword evidence="3 7" id="KW-0081">Bacteriolytic enzyme</keyword>
<reference evidence="10 11" key="1">
    <citation type="submission" date="2020-11" db="EMBL/GenBank/DDBJ databases">
        <title>Taxonomic investigation of Rahnella strains.</title>
        <authorList>
            <person name="Lee S.D."/>
        </authorList>
    </citation>
    <scope>NUCLEOTIDE SEQUENCE [LARGE SCALE GENOMIC DNA]</scope>
    <source>
        <strain evidence="10 11">SAP-17</strain>
    </source>
</reference>
<dbReference type="InterPro" id="IPR033907">
    <property type="entry name" value="Endolysin_autolysin"/>
</dbReference>
<sequence length="273" mass="30662">MFSSLSRSVGYFGVNLFHDVIEVQYRLKHSGFPDLVVDGNCGQKTVAAIREFQRRFMSLPDGLVEVNGATIRRLQSTAISQGNARPDAPAPQASNAPVSGGVRRNVNELSVSPQAEALLKNYESLRLKPYFDGTGQEISEYIKGATIGYGHLINGKGDFENYKNGINEMKSNELYRRDIYDIEIKTKKLIKNPLTQNEYDAVMIFVFNIGYGSVEKDKGFITSEVLKIINGESQVDIDEAWLRWKYANGHITKGVINRRKSELNVFHNGVYAR</sequence>
<feature type="domain" description="Peptidoglycan binding-like" evidence="9">
    <location>
        <begin position="19"/>
        <end position="63"/>
    </location>
</feature>
<dbReference type="GO" id="GO:0016787">
    <property type="term" value="F:hydrolase activity"/>
    <property type="evidence" value="ECO:0007669"/>
    <property type="project" value="UniProtKB-KW"/>
</dbReference>
<gene>
    <name evidence="10" type="ORF">IV433_15220</name>
</gene>
<keyword evidence="11" id="KW-1185">Reference proteome</keyword>